<dbReference type="EMBL" id="KQ420357">
    <property type="protein sequence ID" value="KOF80537.1"/>
    <property type="molecule type" value="Genomic_DNA"/>
</dbReference>
<sequence length="81" mass="9209">MVMSRAKEKKKVIECTALLEVIFKIYLKSLEDNTLLNCNAIFHHNISHLKNSLVKTLLTLQIVSSPKQLVSVMFCDSIVSF</sequence>
<protein>
    <submittedName>
        <fullName evidence="1">Uncharacterized protein</fullName>
    </submittedName>
</protein>
<accession>A0A0L8GUF5</accession>
<gene>
    <name evidence="1" type="ORF">OCBIM_22027747mg</name>
</gene>
<evidence type="ECO:0000313" key="1">
    <source>
        <dbReference type="EMBL" id="KOF80537.1"/>
    </source>
</evidence>
<dbReference type="AlphaFoldDB" id="A0A0L8GUF5"/>
<reference evidence="1" key="1">
    <citation type="submission" date="2015-07" db="EMBL/GenBank/DDBJ databases">
        <title>MeaNS - Measles Nucleotide Surveillance Program.</title>
        <authorList>
            <person name="Tran T."/>
            <person name="Druce J."/>
        </authorList>
    </citation>
    <scope>NUCLEOTIDE SEQUENCE</scope>
    <source>
        <strain evidence="1">UCB-OBI-ISO-001</strain>
        <tissue evidence="1">Gonad</tissue>
    </source>
</reference>
<organism evidence="1">
    <name type="scientific">Octopus bimaculoides</name>
    <name type="common">California two-spotted octopus</name>
    <dbReference type="NCBI Taxonomy" id="37653"/>
    <lineage>
        <taxon>Eukaryota</taxon>
        <taxon>Metazoa</taxon>
        <taxon>Spiralia</taxon>
        <taxon>Lophotrochozoa</taxon>
        <taxon>Mollusca</taxon>
        <taxon>Cephalopoda</taxon>
        <taxon>Coleoidea</taxon>
        <taxon>Octopodiformes</taxon>
        <taxon>Octopoda</taxon>
        <taxon>Incirrata</taxon>
        <taxon>Octopodidae</taxon>
        <taxon>Octopus</taxon>
    </lineage>
</organism>
<name>A0A0L8GUF5_OCTBM</name>
<proteinExistence type="predicted"/>